<sequence>MPTSLCSSSVIRRHPDYANSMTDMNSSQMHSQIPQALMHGPMPSLYQNFGAIRQNPTQQTYSAAYEGFSLPHFYVPMPVSIQPQQFTTPPMSSPTPPGPIDLSIPSSCSPSSYPINLPQTQCQFYPINLSPSGS</sequence>
<keyword evidence="2" id="KW-1185">Reference proteome</keyword>
<proteinExistence type="predicted"/>
<evidence type="ECO:0000313" key="2">
    <source>
        <dbReference type="Proteomes" id="UP001158576"/>
    </source>
</evidence>
<gene>
    <name evidence="1" type="ORF">OKIOD_LOCUS15009</name>
</gene>
<accession>A0ABN7T9H9</accession>
<dbReference type="EMBL" id="OU015567">
    <property type="protein sequence ID" value="CAG5111979.1"/>
    <property type="molecule type" value="Genomic_DNA"/>
</dbReference>
<evidence type="ECO:0000313" key="1">
    <source>
        <dbReference type="EMBL" id="CAG5111979.1"/>
    </source>
</evidence>
<reference evidence="1 2" key="1">
    <citation type="submission" date="2021-04" db="EMBL/GenBank/DDBJ databases">
        <authorList>
            <person name="Bliznina A."/>
        </authorList>
    </citation>
    <scope>NUCLEOTIDE SEQUENCE [LARGE SCALE GENOMIC DNA]</scope>
</reference>
<dbReference type="Proteomes" id="UP001158576">
    <property type="component" value="Chromosome 2"/>
</dbReference>
<protein>
    <submittedName>
        <fullName evidence="1">Oidioi.mRNA.OKI2018_I69.chr2.g6244.t1.cds</fullName>
    </submittedName>
</protein>
<organism evidence="1 2">
    <name type="scientific">Oikopleura dioica</name>
    <name type="common">Tunicate</name>
    <dbReference type="NCBI Taxonomy" id="34765"/>
    <lineage>
        <taxon>Eukaryota</taxon>
        <taxon>Metazoa</taxon>
        <taxon>Chordata</taxon>
        <taxon>Tunicata</taxon>
        <taxon>Appendicularia</taxon>
        <taxon>Copelata</taxon>
        <taxon>Oikopleuridae</taxon>
        <taxon>Oikopleura</taxon>
    </lineage>
</organism>
<name>A0ABN7T9H9_OIKDI</name>